<proteinExistence type="predicted"/>
<evidence type="ECO:0000313" key="2">
    <source>
        <dbReference type="Proteomes" id="UP001569151"/>
    </source>
</evidence>
<organism evidence="1 2">
    <name type="scientific">Vibrio bivalvicida</name>
    <dbReference type="NCBI Taxonomy" id="1276888"/>
    <lineage>
        <taxon>Bacteria</taxon>
        <taxon>Pseudomonadati</taxon>
        <taxon>Pseudomonadota</taxon>
        <taxon>Gammaproteobacteria</taxon>
        <taxon>Vibrionales</taxon>
        <taxon>Vibrionaceae</taxon>
        <taxon>Vibrio</taxon>
        <taxon>Vibrio oreintalis group</taxon>
    </lineage>
</organism>
<name>A0ABV4MGG9_9VIBR</name>
<dbReference type="RefSeq" id="WP_371718499.1">
    <property type="nucleotide sequence ID" value="NZ_JBGOOF010000010.1"/>
</dbReference>
<dbReference type="InterPro" id="IPR029074">
    <property type="entry name" value="Imm49"/>
</dbReference>
<comment type="caution">
    <text evidence="1">The sequence shown here is derived from an EMBL/GenBank/DDBJ whole genome shotgun (WGS) entry which is preliminary data.</text>
</comment>
<dbReference type="Pfam" id="PF15575">
    <property type="entry name" value="Imm49"/>
    <property type="match status" value="1"/>
</dbReference>
<gene>
    <name evidence="1" type="ORF">ACED39_07785</name>
</gene>
<keyword evidence="2" id="KW-1185">Reference proteome</keyword>
<accession>A0ABV4MGG9</accession>
<dbReference type="Proteomes" id="UP001569151">
    <property type="component" value="Unassembled WGS sequence"/>
</dbReference>
<evidence type="ECO:0000313" key="1">
    <source>
        <dbReference type="EMBL" id="MEZ8208675.1"/>
    </source>
</evidence>
<sequence>MKKILKTHVGNLKGHLRLYNATLDSFLGTNEFSMNNAGRDRFGFETGYEDQIKLFAIGNHLPSVSKQEVSDHLFTAQQYLMLWQHALIQPVGEIVPFTYQEVDFAIPASGKMQSIPSPEWLEMIYLTIITGRYQDLNLLMGLLNSSQVFHRAELQSLHCEIVLHMLGLKDIEDISAAINQLTTLIESKESLNQGKWAPVHAITITLGFFDVMKTVHQQDQDAYRKAMNRALEMHKEWWTHDKNFSQRTQGYVAMPLLAAAKYAYEKYGFTLDFECGYLPSYIYQN</sequence>
<protein>
    <submittedName>
        <fullName evidence="1">Imm49 family immunity protein</fullName>
    </submittedName>
</protein>
<dbReference type="EMBL" id="JBGOOS010000008">
    <property type="protein sequence ID" value="MEZ8208675.1"/>
    <property type="molecule type" value="Genomic_DNA"/>
</dbReference>
<reference evidence="1 2" key="1">
    <citation type="submission" date="2024-06" db="EMBL/GenBank/DDBJ databases">
        <authorList>
            <person name="Steensen K."/>
            <person name="Seneca J."/>
            <person name="Bartlau N."/>
            <person name="Yu A.X."/>
            <person name="Polz M.F."/>
        </authorList>
    </citation>
    <scope>NUCLEOTIDE SEQUENCE [LARGE SCALE GENOMIC DNA]</scope>
    <source>
        <strain evidence="1 2">1F146</strain>
    </source>
</reference>